<evidence type="ECO:0000313" key="1">
    <source>
        <dbReference type="EMBL" id="KAF7826653.1"/>
    </source>
</evidence>
<protein>
    <submittedName>
        <fullName evidence="1">Protein SPA, chloroplastic</fullName>
    </submittedName>
</protein>
<keyword evidence="2" id="KW-1185">Reference proteome</keyword>
<proteinExistence type="predicted"/>
<comment type="caution">
    <text evidence="1">The sequence shown here is derived from an EMBL/GenBank/DDBJ whole genome shotgun (WGS) entry which is preliminary data.</text>
</comment>
<organism evidence="1 2">
    <name type="scientific">Senna tora</name>
    <dbReference type="NCBI Taxonomy" id="362788"/>
    <lineage>
        <taxon>Eukaryota</taxon>
        <taxon>Viridiplantae</taxon>
        <taxon>Streptophyta</taxon>
        <taxon>Embryophyta</taxon>
        <taxon>Tracheophyta</taxon>
        <taxon>Spermatophyta</taxon>
        <taxon>Magnoliopsida</taxon>
        <taxon>eudicotyledons</taxon>
        <taxon>Gunneridae</taxon>
        <taxon>Pentapetalae</taxon>
        <taxon>rosids</taxon>
        <taxon>fabids</taxon>
        <taxon>Fabales</taxon>
        <taxon>Fabaceae</taxon>
        <taxon>Caesalpinioideae</taxon>
        <taxon>Cassia clade</taxon>
        <taxon>Senna</taxon>
    </lineage>
</organism>
<accession>A0A834WMT8</accession>
<reference evidence="1" key="1">
    <citation type="submission" date="2020-09" db="EMBL/GenBank/DDBJ databases">
        <title>Genome-Enabled Discovery of Anthraquinone Biosynthesis in Senna tora.</title>
        <authorList>
            <person name="Kang S.-H."/>
            <person name="Pandey R.P."/>
            <person name="Lee C.-M."/>
            <person name="Sim J.-S."/>
            <person name="Jeong J.-T."/>
            <person name="Choi B.-S."/>
            <person name="Jung M."/>
            <person name="Ginzburg D."/>
            <person name="Zhao K."/>
            <person name="Won S.Y."/>
            <person name="Oh T.-J."/>
            <person name="Yu Y."/>
            <person name="Kim N.-H."/>
            <person name="Lee O.R."/>
            <person name="Lee T.-H."/>
            <person name="Bashyal P."/>
            <person name="Kim T.-S."/>
            <person name="Lee W.-H."/>
            <person name="Kawkins C."/>
            <person name="Kim C.-K."/>
            <person name="Kim J.S."/>
            <person name="Ahn B.O."/>
            <person name="Rhee S.Y."/>
            <person name="Sohng J.K."/>
        </authorList>
    </citation>
    <scope>NUCLEOTIDE SEQUENCE</scope>
    <source>
        <tissue evidence="1">Leaf</tissue>
    </source>
</reference>
<dbReference type="AlphaFoldDB" id="A0A834WMT8"/>
<dbReference type="Proteomes" id="UP000634136">
    <property type="component" value="Unassembled WGS sequence"/>
</dbReference>
<gene>
    <name evidence="1" type="ORF">G2W53_017817</name>
</gene>
<dbReference type="EMBL" id="JAAIUW010000006">
    <property type="protein sequence ID" value="KAF7826653.1"/>
    <property type="molecule type" value="Genomic_DNA"/>
</dbReference>
<name>A0A834WMT8_9FABA</name>
<sequence>MQINKTNCIRAIEFDQNMVVAVTVGLVSVAVGIDIPVFYESQIDSALHCSLLSLQKESNKLDLQQKHILMSSKFWLDQSVPVTQHSIGEGEALSLTQSAKSLLYVDQN</sequence>
<evidence type="ECO:0000313" key="2">
    <source>
        <dbReference type="Proteomes" id="UP000634136"/>
    </source>
</evidence>